<reference evidence="2 3" key="1">
    <citation type="submission" date="2020-07" db="EMBL/GenBank/DDBJ databases">
        <title>Comparative genomics of pyrophilous fungi reveals a link between fire events and developmental genes.</title>
        <authorList>
            <consortium name="DOE Joint Genome Institute"/>
            <person name="Steindorff A.S."/>
            <person name="Carver A."/>
            <person name="Calhoun S."/>
            <person name="Stillman K."/>
            <person name="Liu H."/>
            <person name="Lipzen A."/>
            <person name="Pangilinan J."/>
            <person name="Labutti K."/>
            <person name="Bruns T.D."/>
            <person name="Grigoriev I.V."/>
        </authorList>
    </citation>
    <scope>NUCLEOTIDE SEQUENCE [LARGE SCALE GENOMIC DNA]</scope>
    <source>
        <strain evidence="2 3">CBS 144469</strain>
    </source>
</reference>
<gene>
    <name evidence="2" type="ORF">DFP72DRAFT_327756</name>
</gene>
<sequence>MDTGEMIGETTGTGIEGVAAMGLPRLAGTHPYGGTVTANPTFIMIEDARENPLQEALVVDTRRHGQQHRVDGLNSTLDGVDDGTTITLAATTTHDGHTVIPRNRAPSPNDWRSGQRRTPPPSYSSHRARSPRGRYSPSPSKRSRSPRRVSPLPRRSRSRSPVRRRTPNPTRRVSRSSSRSARGPSRSRSPDKKAKPHLLPPIGAPTGPRAQLNRAPASPPYIPTRHTPPPRQREPCIPPVQPPAREIHDEVQLTASGTELDVGLKDEPMEVDSTKEEGQLASVPASPRHPPSVSTSHNMAPLPTGPSFASRNPPSAFAPPADGNRLTAQPPISRLDSSRQSTADAVKHEPRKAEIPQERPQVKKSRWDTREDGWGVNNAEASSPMNRAHGVSPQHKPTHGKSSPYTHHVKDSPSSPRPPLKQGDRPPVQDYLKPSTSSAPTPLIPVKDLGTSSATHSPRPPYPPHQPERTVSGDPSHAIRPAARHGPEATSRSYIHTRNTEKDKLPTIYGELSLEVRASHYLADVLTDG</sequence>
<feature type="compositionally biased region" description="Basic residues" evidence="1">
    <location>
        <begin position="154"/>
        <end position="166"/>
    </location>
</feature>
<dbReference type="EMBL" id="JACGCI010000003">
    <property type="protein sequence ID" value="KAF6764992.1"/>
    <property type="molecule type" value="Genomic_DNA"/>
</dbReference>
<proteinExistence type="predicted"/>
<feature type="compositionally biased region" description="Basic and acidic residues" evidence="1">
    <location>
        <begin position="262"/>
        <end position="278"/>
    </location>
</feature>
<dbReference type="Proteomes" id="UP000521943">
    <property type="component" value="Unassembled WGS sequence"/>
</dbReference>
<name>A0A8H6IIL4_9AGAR</name>
<protein>
    <submittedName>
        <fullName evidence="2">Uncharacterized protein</fullName>
    </submittedName>
</protein>
<dbReference type="AlphaFoldDB" id="A0A8H6IIL4"/>
<evidence type="ECO:0000256" key="1">
    <source>
        <dbReference type="SAM" id="MobiDB-lite"/>
    </source>
</evidence>
<feature type="region of interest" description="Disordered" evidence="1">
    <location>
        <begin position="90"/>
        <end position="243"/>
    </location>
</feature>
<comment type="caution">
    <text evidence="2">The sequence shown here is derived from an EMBL/GenBank/DDBJ whole genome shotgun (WGS) entry which is preliminary data.</text>
</comment>
<feature type="region of interest" description="Disordered" evidence="1">
    <location>
        <begin position="255"/>
        <end position="502"/>
    </location>
</feature>
<evidence type="ECO:0000313" key="2">
    <source>
        <dbReference type="EMBL" id="KAF6764992.1"/>
    </source>
</evidence>
<organism evidence="2 3">
    <name type="scientific">Ephemerocybe angulata</name>
    <dbReference type="NCBI Taxonomy" id="980116"/>
    <lineage>
        <taxon>Eukaryota</taxon>
        <taxon>Fungi</taxon>
        <taxon>Dikarya</taxon>
        <taxon>Basidiomycota</taxon>
        <taxon>Agaricomycotina</taxon>
        <taxon>Agaricomycetes</taxon>
        <taxon>Agaricomycetidae</taxon>
        <taxon>Agaricales</taxon>
        <taxon>Agaricineae</taxon>
        <taxon>Psathyrellaceae</taxon>
        <taxon>Ephemerocybe</taxon>
    </lineage>
</organism>
<evidence type="ECO:0000313" key="3">
    <source>
        <dbReference type="Proteomes" id="UP000521943"/>
    </source>
</evidence>
<feature type="compositionally biased region" description="Basic and acidic residues" evidence="1">
    <location>
        <begin position="345"/>
        <end position="373"/>
    </location>
</feature>
<accession>A0A8H6IIL4</accession>
<feature type="compositionally biased region" description="Pro residues" evidence="1">
    <location>
        <begin position="217"/>
        <end position="242"/>
    </location>
</feature>
<keyword evidence="3" id="KW-1185">Reference proteome</keyword>
<feature type="compositionally biased region" description="Low complexity" evidence="1">
    <location>
        <begin position="167"/>
        <end position="187"/>
    </location>
</feature>